<evidence type="ECO:0000256" key="9">
    <source>
        <dbReference type="ARBA" id="ARBA00047899"/>
    </source>
</evidence>
<keyword evidence="6" id="KW-0547">Nucleotide-binding</keyword>
<protein>
    <recommendedName>
        <fullName evidence="2">non-specific serine/threonine protein kinase</fullName>
        <ecNumber evidence="2">2.7.11.1</ecNumber>
    </recommendedName>
</protein>
<evidence type="ECO:0000256" key="6">
    <source>
        <dbReference type="ARBA" id="ARBA00022741"/>
    </source>
</evidence>
<dbReference type="Gene3D" id="3.30.200.20">
    <property type="entry name" value="Phosphorylase Kinase, domain 1"/>
    <property type="match status" value="1"/>
</dbReference>
<dbReference type="InterPro" id="IPR022495">
    <property type="entry name" value="Bud32"/>
</dbReference>
<dbReference type="PANTHER" id="PTHR12209:SF0">
    <property type="entry name" value="EKC_KEOPS COMPLEX SUBUNIT TP53RK"/>
    <property type="match status" value="1"/>
</dbReference>
<dbReference type="InterPro" id="IPR011009">
    <property type="entry name" value="Kinase-like_dom_sf"/>
</dbReference>
<dbReference type="GO" id="GO:0008033">
    <property type="term" value="P:tRNA processing"/>
    <property type="evidence" value="ECO:0007669"/>
    <property type="project" value="UniProtKB-KW"/>
</dbReference>
<proteinExistence type="inferred from homology"/>
<keyword evidence="8" id="KW-0067">ATP-binding</keyword>
<evidence type="ECO:0000256" key="4">
    <source>
        <dbReference type="ARBA" id="ARBA00022679"/>
    </source>
</evidence>
<evidence type="ECO:0000256" key="3">
    <source>
        <dbReference type="ARBA" id="ARBA00022527"/>
    </source>
</evidence>
<dbReference type="GO" id="GO:0004674">
    <property type="term" value="F:protein serine/threonine kinase activity"/>
    <property type="evidence" value="ECO:0007669"/>
    <property type="project" value="UniProtKB-KW"/>
</dbReference>
<comment type="catalytic activity">
    <reaction evidence="9">
        <text>L-threonyl-[protein] + ATP = O-phospho-L-threonyl-[protein] + ADP + H(+)</text>
        <dbReference type="Rhea" id="RHEA:46608"/>
        <dbReference type="Rhea" id="RHEA-COMP:11060"/>
        <dbReference type="Rhea" id="RHEA-COMP:11605"/>
        <dbReference type="ChEBI" id="CHEBI:15378"/>
        <dbReference type="ChEBI" id="CHEBI:30013"/>
        <dbReference type="ChEBI" id="CHEBI:30616"/>
        <dbReference type="ChEBI" id="CHEBI:61977"/>
        <dbReference type="ChEBI" id="CHEBI:456216"/>
        <dbReference type="EC" id="2.7.11.1"/>
    </reaction>
</comment>
<evidence type="ECO:0000256" key="5">
    <source>
        <dbReference type="ARBA" id="ARBA00022694"/>
    </source>
</evidence>
<dbReference type="EnsemblBacteria" id="ABK78259">
    <property type="protein sequence ID" value="ABK78259"/>
    <property type="gene ID" value="CENSYa_1641"/>
</dbReference>
<dbReference type="GO" id="GO:0005524">
    <property type="term" value="F:ATP binding"/>
    <property type="evidence" value="ECO:0007669"/>
    <property type="project" value="UniProtKB-KW"/>
</dbReference>
<keyword evidence="13" id="KW-1185">Reference proteome</keyword>
<organism evidence="12 13">
    <name type="scientific">Cenarchaeum symbiosum (strain A)</name>
    <dbReference type="NCBI Taxonomy" id="414004"/>
    <lineage>
        <taxon>Archaea</taxon>
        <taxon>Nitrososphaerota</taxon>
        <taxon>Candidatus Cenarchaeales</taxon>
        <taxon>Candidatus Cenarchaeaceae</taxon>
        <taxon>Candidatus Cenarchaeum</taxon>
    </lineage>
</organism>
<evidence type="ECO:0000256" key="10">
    <source>
        <dbReference type="ARBA" id="ARBA00048679"/>
    </source>
</evidence>
<keyword evidence="7 12" id="KW-0418">Kinase</keyword>
<evidence type="ECO:0000256" key="7">
    <source>
        <dbReference type="ARBA" id="ARBA00022777"/>
    </source>
</evidence>
<dbReference type="PANTHER" id="PTHR12209">
    <property type="entry name" value="NON-SPECIFIC SERINE/THREONINE PROTEIN KINASE"/>
    <property type="match status" value="1"/>
</dbReference>
<reference evidence="12 13" key="1">
    <citation type="journal article" date="2006" name="Proc. Natl. Acad. Sci. U.S.A.">
        <title>Genomic analysis of the uncultivated marine crenarchaeote Cenarchaeum symbiosum.</title>
        <authorList>
            <person name="Hallam S.J."/>
            <person name="Konstantinidis K.T."/>
            <person name="Putnam N."/>
            <person name="Schleper C."/>
            <person name="Watanabe Y."/>
            <person name="Sugahara J."/>
            <person name="Preston C."/>
            <person name="de la Torre J."/>
            <person name="Richardson P.M."/>
            <person name="DeLong E.F."/>
        </authorList>
    </citation>
    <scope>NUCLEOTIDE SEQUENCE [LARGE SCALE GENOMIC DNA]</scope>
    <source>
        <strain evidence="13">A</strain>
    </source>
</reference>
<dbReference type="GO" id="GO:0005829">
    <property type="term" value="C:cytosol"/>
    <property type="evidence" value="ECO:0007669"/>
    <property type="project" value="TreeGrafter"/>
</dbReference>
<dbReference type="PATRIC" id="fig|414004.10.peg.1499"/>
<dbReference type="HOGENOM" id="CLU_873206_0_0_2"/>
<dbReference type="InterPro" id="IPR018934">
    <property type="entry name" value="RIO_dom"/>
</dbReference>
<evidence type="ECO:0000256" key="2">
    <source>
        <dbReference type="ARBA" id="ARBA00012513"/>
    </source>
</evidence>
<evidence type="ECO:0000256" key="8">
    <source>
        <dbReference type="ARBA" id="ARBA00022840"/>
    </source>
</evidence>
<keyword evidence="5" id="KW-0819">tRNA processing</keyword>
<evidence type="ECO:0000259" key="11">
    <source>
        <dbReference type="PROSITE" id="PS50011"/>
    </source>
</evidence>
<gene>
    <name evidence="12" type="ordered locus">CENSYa_1641</name>
</gene>
<feature type="domain" description="Protein kinase" evidence="11">
    <location>
        <begin position="110"/>
        <end position="318"/>
    </location>
</feature>
<keyword evidence="4" id="KW-0808">Transferase</keyword>
<dbReference type="STRING" id="414004.CENSYa_1641"/>
<dbReference type="AlphaFoldDB" id="A0RY42"/>
<dbReference type="PROSITE" id="PS50011">
    <property type="entry name" value="PROTEIN_KINASE_DOM"/>
    <property type="match status" value="1"/>
</dbReference>
<dbReference type="Proteomes" id="UP000000758">
    <property type="component" value="Chromosome"/>
</dbReference>
<dbReference type="SUPFAM" id="SSF56112">
    <property type="entry name" value="Protein kinase-like (PK-like)"/>
    <property type="match status" value="1"/>
</dbReference>
<dbReference type="NCBIfam" id="TIGR03724">
    <property type="entry name" value="arch_bud32"/>
    <property type="match status" value="1"/>
</dbReference>
<sequence length="318" mass="35047">MPVKQTFFINRPSFQTLETSPRGMLIMVSSICFLKSMIRPLVLSNASLLVVSVRMPGPSLSSLQSSCLSFFSPSMFMRHTLHDYNPTRGGQGARLLPDPKTTSKLLPMPPCPVRLLSRGAEGDIYLTEWGSRAAVLKIRRARGYRNADLDARLRKRRTVREAEIIRQARSAGVPVPVVFFVDTVECSITMQHVRGRPVSSFSGAALVRLAEQIGRMAGTLHKNGIMHGDLTTSNFIRSGGTLYAIDFGLSARTDKPEDHAVDLRLFKEILNSAHVREMEKAWKGFLSGYGSAVGAARLGRITSLVAEIEARGRYATVV</sequence>
<comment type="catalytic activity">
    <reaction evidence="10">
        <text>L-seryl-[protein] + ATP = O-phospho-L-seryl-[protein] + ADP + H(+)</text>
        <dbReference type="Rhea" id="RHEA:17989"/>
        <dbReference type="Rhea" id="RHEA-COMP:9863"/>
        <dbReference type="Rhea" id="RHEA-COMP:11604"/>
        <dbReference type="ChEBI" id="CHEBI:15378"/>
        <dbReference type="ChEBI" id="CHEBI:29999"/>
        <dbReference type="ChEBI" id="CHEBI:30616"/>
        <dbReference type="ChEBI" id="CHEBI:83421"/>
        <dbReference type="ChEBI" id="CHEBI:456216"/>
        <dbReference type="EC" id="2.7.11.1"/>
    </reaction>
</comment>
<evidence type="ECO:0000313" key="13">
    <source>
        <dbReference type="Proteomes" id="UP000000758"/>
    </source>
</evidence>
<accession>A0RY42</accession>
<dbReference type="EMBL" id="DP000238">
    <property type="protein sequence ID" value="ABK78259.1"/>
    <property type="molecule type" value="Genomic_DNA"/>
</dbReference>
<dbReference type="InterPro" id="IPR000719">
    <property type="entry name" value="Prot_kinase_dom"/>
</dbReference>
<evidence type="ECO:0000313" key="12">
    <source>
        <dbReference type="EMBL" id="ABK78259.1"/>
    </source>
</evidence>
<comment type="similarity">
    <text evidence="1">Belongs to the protein kinase superfamily. BUD32 family.</text>
</comment>
<dbReference type="Gene3D" id="1.10.510.10">
    <property type="entry name" value="Transferase(Phosphotransferase) domain 1"/>
    <property type="match status" value="1"/>
</dbReference>
<evidence type="ECO:0000256" key="1">
    <source>
        <dbReference type="ARBA" id="ARBA00010630"/>
    </source>
</evidence>
<dbReference type="KEGG" id="csy:CENSYa_1641"/>
<name>A0RY42_CENSY</name>
<keyword evidence="3 12" id="KW-0723">Serine/threonine-protein kinase</keyword>
<dbReference type="EC" id="2.7.11.1" evidence="2"/>
<dbReference type="Pfam" id="PF01163">
    <property type="entry name" value="RIO1"/>
    <property type="match status" value="1"/>
</dbReference>